<dbReference type="Gene3D" id="1.10.8.60">
    <property type="match status" value="1"/>
</dbReference>
<evidence type="ECO:0000313" key="7">
    <source>
        <dbReference type="EMBL" id="CAB4211196.1"/>
    </source>
</evidence>
<dbReference type="HAMAP" id="MF_04156">
    <property type="entry name" value="HELIC_LOADER_T4"/>
    <property type="match status" value="1"/>
</dbReference>
<evidence type="ECO:0000313" key="9">
    <source>
        <dbReference type="EMBL" id="CAB5227826.1"/>
    </source>
</evidence>
<reference evidence="6" key="1">
    <citation type="submission" date="2020-05" db="EMBL/GenBank/DDBJ databases">
        <authorList>
            <person name="Chiriac C."/>
            <person name="Salcher M."/>
            <person name="Ghai R."/>
            <person name="Kavagutti S V."/>
        </authorList>
    </citation>
    <scope>NUCLEOTIDE SEQUENCE</scope>
</reference>
<evidence type="ECO:0000259" key="2">
    <source>
        <dbReference type="Pfam" id="PF08994"/>
    </source>
</evidence>
<dbReference type="EMBL" id="LR797518">
    <property type="protein sequence ID" value="CAB4222839.1"/>
    <property type="molecule type" value="Genomic_DNA"/>
</dbReference>
<evidence type="ECO:0000259" key="1">
    <source>
        <dbReference type="Pfam" id="PF08993"/>
    </source>
</evidence>
<evidence type="ECO:0000313" key="6">
    <source>
        <dbReference type="EMBL" id="CAB4190847.1"/>
    </source>
</evidence>
<dbReference type="InterPro" id="IPR015086">
    <property type="entry name" value="Phage_T4_Gp59_C"/>
</dbReference>
<name>A0A6J5R8Z3_9CAUD</name>
<dbReference type="InterPro" id="IPR037082">
    <property type="entry name" value="Phage_T4_Gp59_C_sf"/>
</dbReference>
<dbReference type="Pfam" id="PF08994">
    <property type="entry name" value="T4_Gp59_C"/>
    <property type="match status" value="1"/>
</dbReference>
<protein>
    <submittedName>
        <fullName evidence="6">59 protein</fullName>
    </submittedName>
</protein>
<dbReference type="Gene3D" id="1.10.220.50">
    <property type="entry name" value="Bacteriophage T4, Gp59, helicase assembly protein, C-terminal domain"/>
    <property type="match status" value="1"/>
</dbReference>
<proteinExistence type="inferred from homology"/>
<gene>
    <name evidence="5" type="ORF">UFOVP1065_218</name>
    <name evidence="6" type="ORF">UFOVP1198_187</name>
    <name evidence="7" type="ORF">UFOVP1418_179</name>
    <name evidence="9" type="ORF">UFOVP1524_204</name>
    <name evidence="8" type="ORF">UFOVP1651_204</name>
    <name evidence="3" type="ORF">UFOVP908_182</name>
    <name evidence="4" type="ORF">UFOVP990_187</name>
</gene>
<dbReference type="EMBL" id="LR796945">
    <property type="protein sequence ID" value="CAB4177116.1"/>
    <property type="molecule type" value="Genomic_DNA"/>
</dbReference>
<feature type="domain" description="Bacteriophage T4 Gp59 helicase assembly protein C-terminal" evidence="2">
    <location>
        <begin position="132"/>
        <end position="199"/>
    </location>
</feature>
<evidence type="ECO:0000313" key="8">
    <source>
        <dbReference type="EMBL" id="CAB4222839.1"/>
    </source>
</evidence>
<dbReference type="EMBL" id="LR798378">
    <property type="protein sequence ID" value="CAB5227826.1"/>
    <property type="molecule type" value="Genomic_DNA"/>
</dbReference>
<dbReference type="SUPFAM" id="SSF48493">
    <property type="entry name" value="gene 59 helicase assembly protein"/>
    <property type="match status" value="1"/>
</dbReference>
<accession>A0A6J5R8Z3</accession>
<dbReference type="Pfam" id="PF08993">
    <property type="entry name" value="T4_Gp59_N"/>
    <property type="match status" value="1"/>
</dbReference>
<evidence type="ECO:0000313" key="5">
    <source>
        <dbReference type="EMBL" id="CAB4182324.1"/>
    </source>
</evidence>
<organism evidence="6">
    <name type="scientific">uncultured Caudovirales phage</name>
    <dbReference type="NCBI Taxonomy" id="2100421"/>
    <lineage>
        <taxon>Viruses</taxon>
        <taxon>Duplodnaviria</taxon>
        <taxon>Heunggongvirae</taxon>
        <taxon>Uroviricota</taxon>
        <taxon>Caudoviricetes</taxon>
        <taxon>Peduoviridae</taxon>
        <taxon>Maltschvirus</taxon>
        <taxon>Maltschvirus maltsch</taxon>
    </lineage>
</organism>
<dbReference type="EMBL" id="LR797157">
    <property type="protein sequence ID" value="CAB4190847.1"/>
    <property type="molecule type" value="Genomic_DNA"/>
</dbReference>
<dbReference type="EMBL" id="LR796860">
    <property type="protein sequence ID" value="CAB4170942.1"/>
    <property type="molecule type" value="Genomic_DNA"/>
</dbReference>
<dbReference type="EMBL" id="LR797369">
    <property type="protein sequence ID" value="CAB4211196.1"/>
    <property type="molecule type" value="Genomic_DNA"/>
</dbReference>
<dbReference type="InterPro" id="IPR008944">
    <property type="entry name" value="Phage_T4_Gp59"/>
</dbReference>
<dbReference type="EMBL" id="LR797021">
    <property type="protein sequence ID" value="CAB4182324.1"/>
    <property type="molecule type" value="Genomic_DNA"/>
</dbReference>
<dbReference type="InterPro" id="IPR015085">
    <property type="entry name" value="Phage_T4_Gp59_N"/>
</dbReference>
<evidence type="ECO:0000313" key="3">
    <source>
        <dbReference type="EMBL" id="CAB4170942.1"/>
    </source>
</evidence>
<dbReference type="InterPro" id="IPR023197">
    <property type="entry name" value="Phage_T4_Gp59_dom_sf"/>
</dbReference>
<sequence length="214" mass="25337">MRLSAFDTYALYLALKQHFTQDSYDYFKYHGKTRANKESFLQRKDRFQFQKLSRMYDGEQMRDFLVSNLVKDKGSWVGDLMNDDASDNYLTYLKRKQSLAYTFTSELDKFFGQEPPEVAFKVGEGYRSLPPILNFIMCGAMSPETFVILDRFIDFSSVLDKKLADDYLWSKYRKLTHKFHPFLSYDKDKMKNILKEKINEYRLPSEGPQESRAA</sequence>
<feature type="domain" description="Bacteriophage T4 Gp59 helicase assembly protein N-terminal" evidence="1">
    <location>
        <begin position="8"/>
        <end position="93"/>
    </location>
</feature>
<evidence type="ECO:0000313" key="4">
    <source>
        <dbReference type="EMBL" id="CAB4177116.1"/>
    </source>
</evidence>